<dbReference type="GO" id="GO:0016853">
    <property type="term" value="F:isomerase activity"/>
    <property type="evidence" value="ECO:0007669"/>
    <property type="project" value="UniProtKB-KW"/>
</dbReference>
<sequence>MSAKAVKITNVDMARYMAQTNTRRGVTSNMKYKNVAIMTDADPD</sequence>
<keyword evidence="2" id="KW-1185">Reference proteome</keyword>
<keyword evidence="1" id="KW-0413">Isomerase</keyword>
<proteinExistence type="predicted"/>
<reference evidence="1 2" key="1">
    <citation type="submission" date="2017-07" db="EMBL/GenBank/DDBJ databases">
        <title>In vitro design and evaluation of phage cocktails against multidrug-resistant Aeromonas salmonicida.</title>
        <authorList>
            <person name="Chen L."/>
            <person name="Yuan S."/>
            <person name="Ma Y."/>
        </authorList>
    </citation>
    <scope>NUCLEOTIDE SEQUENCE [LARGE SCALE GENOMIC DNA]</scope>
</reference>
<protein>
    <submittedName>
        <fullName evidence="1">Topoisomerase II large subunit</fullName>
    </submittedName>
</protein>
<evidence type="ECO:0000313" key="2">
    <source>
        <dbReference type="Proteomes" id="UP000221110"/>
    </source>
</evidence>
<dbReference type="EMBL" id="MF479730">
    <property type="protein sequence ID" value="ASU00644.1"/>
    <property type="molecule type" value="Genomic_DNA"/>
</dbReference>
<organism evidence="1 2">
    <name type="scientific">Aeromonas phage AS-gz</name>
    <dbReference type="NCBI Taxonomy" id="2026082"/>
    <lineage>
        <taxon>Viruses</taxon>
        <taxon>Duplodnaviria</taxon>
        <taxon>Heunggongvirae</taxon>
        <taxon>Uroviricota</taxon>
        <taxon>Caudoviricetes</taxon>
        <taxon>Pantevenvirales</taxon>
        <taxon>Straboviridae</taxon>
        <taxon>Tulanevirus</taxon>
        <taxon>Tulanevirus asgz</taxon>
    </lineage>
</organism>
<evidence type="ECO:0000313" key="1">
    <source>
        <dbReference type="EMBL" id="ASU00644.1"/>
    </source>
</evidence>
<dbReference type="GeneID" id="40089465"/>
<dbReference type="KEGG" id="vg:40089465"/>
<accession>A0A223LF02</accession>
<dbReference type="Proteomes" id="UP000221110">
    <property type="component" value="Segment"/>
</dbReference>
<dbReference type="RefSeq" id="YP_009613095.1">
    <property type="nucleotide sequence ID" value="NC_042019.1"/>
</dbReference>
<name>A0A223LF02_9CAUD</name>